<keyword evidence="9 10" id="KW-0472">Membrane</keyword>
<evidence type="ECO:0000259" key="11">
    <source>
        <dbReference type="PROSITE" id="PS50109"/>
    </source>
</evidence>
<dbReference type="PROSITE" id="PS50109">
    <property type="entry name" value="HIS_KIN"/>
    <property type="match status" value="1"/>
</dbReference>
<evidence type="ECO:0000256" key="8">
    <source>
        <dbReference type="ARBA" id="ARBA00022989"/>
    </source>
</evidence>
<proteinExistence type="predicted"/>
<keyword evidence="5" id="KW-0808">Transferase</keyword>
<accession>A0ABW8J432</accession>
<comment type="caution">
    <text evidence="12">The sequence shown here is derived from an EMBL/GenBank/DDBJ whole genome shotgun (WGS) entry which is preliminary data.</text>
</comment>
<keyword evidence="4" id="KW-0597">Phosphoprotein</keyword>
<dbReference type="InterPro" id="IPR050428">
    <property type="entry name" value="TCS_sensor_his_kinase"/>
</dbReference>
<evidence type="ECO:0000256" key="9">
    <source>
        <dbReference type="ARBA" id="ARBA00023136"/>
    </source>
</evidence>
<feature type="transmembrane region" description="Helical" evidence="10">
    <location>
        <begin position="15"/>
        <end position="38"/>
    </location>
</feature>
<evidence type="ECO:0000256" key="2">
    <source>
        <dbReference type="ARBA" id="ARBA00004370"/>
    </source>
</evidence>
<dbReference type="Pfam" id="PF00512">
    <property type="entry name" value="HisKA"/>
    <property type="match status" value="1"/>
</dbReference>
<dbReference type="SMART" id="SM00388">
    <property type="entry name" value="HisKA"/>
    <property type="match status" value="1"/>
</dbReference>
<evidence type="ECO:0000256" key="7">
    <source>
        <dbReference type="ARBA" id="ARBA00022777"/>
    </source>
</evidence>
<dbReference type="InterPro" id="IPR003594">
    <property type="entry name" value="HATPase_dom"/>
</dbReference>
<evidence type="ECO:0000256" key="1">
    <source>
        <dbReference type="ARBA" id="ARBA00000085"/>
    </source>
</evidence>
<dbReference type="Proteomes" id="UP001620339">
    <property type="component" value="Unassembled WGS sequence"/>
</dbReference>
<comment type="catalytic activity">
    <reaction evidence="1">
        <text>ATP + protein L-histidine = ADP + protein N-phospho-L-histidine.</text>
        <dbReference type="EC" id="2.7.13.3"/>
    </reaction>
</comment>
<dbReference type="SUPFAM" id="SSF55874">
    <property type="entry name" value="ATPase domain of HSP90 chaperone/DNA topoisomerase II/histidine kinase"/>
    <property type="match status" value="1"/>
</dbReference>
<dbReference type="InterPro" id="IPR005467">
    <property type="entry name" value="His_kinase_dom"/>
</dbReference>
<feature type="domain" description="Histidine kinase" evidence="11">
    <location>
        <begin position="247"/>
        <end position="462"/>
    </location>
</feature>
<dbReference type="SUPFAM" id="SSF47384">
    <property type="entry name" value="Homodimeric domain of signal transducing histidine kinase"/>
    <property type="match status" value="1"/>
</dbReference>
<dbReference type="GO" id="GO:0016301">
    <property type="term" value="F:kinase activity"/>
    <property type="evidence" value="ECO:0007669"/>
    <property type="project" value="UniProtKB-KW"/>
</dbReference>
<dbReference type="Pfam" id="PF02518">
    <property type="entry name" value="HATPase_c"/>
    <property type="match status" value="1"/>
</dbReference>
<dbReference type="Pfam" id="PF08521">
    <property type="entry name" value="2CSK_N"/>
    <property type="match status" value="1"/>
</dbReference>
<keyword evidence="8 10" id="KW-1133">Transmembrane helix</keyword>
<dbReference type="InterPro" id="IPR003661">
    <property type="entry name" value="HisK_dim/P_dom"/>
</dbReference>
<sequence length="477" mass="52110">MSQAPARRPSLRRRLLGFLLIPVTILLVLDILFTYGVALGYANHVHDRDLGNDALTLAKMMGSEQLSGELSPQARFLLQYDPNGDGYFSVVSRQRGLVAGNGQLPQAQRIPAMGAKPELFDTRMENHPLRAVTLTAPWNGHPGDVLVITVAETLSDRHAQARSILYLAILTQSLLIVCVLSLVWFGVNHGLRVLDPLTRRLARRNHELTPIGGPDVPQEILPLTRTIDALFARLRGMLALHDRFIADAAHQLRTPLTGLGLHVERALADPDPANVREALTHIRRLNQRAARTTAQLLALTRAQAPSTETVEHVPLDLARWVPEAVTQRVHDALAAGIDLGYQGPEQALSIHGHAASLHDLLDNLIDNCIRYAGRGSTVTVSLQARTDGGANLMVEDNGPGVPPELVPRLSERFFRAPGTSEEGSGLGLAIVQRIAERHRAEVIYRLAEEHGLCVEVRFPAPRRGHVAATQAEAPATR</sequence>
<dbReference type="PANTHER" id="PTHR45436">
    <property type="entry name" value="SENSOR HISTIDINE KINASE YKOH"/>
    <property type="match status" value="1"/>
</dbReference>
<dbReference type="Gene3D" id="3.30.565.10">
    <property type="entry name" value="Histidine kinase-like ATPase, C-terminal domain"/>
    <property type="match status" value="1"/>
</dbReference>
<dbReference type="Gene3D" id="1.10.287.130">
    <property type="match status" value="1"/>
</dbReference>
<protein>
    <recommendedName>
        <fullName evidence="3">histidine kinase</fullName>
        <ecNumber evidence="3">2.7.13.3</ecNumber>
    </recommendedName>
</protein>
<evidence type="ECO:0000256" key="10">
    <source>
        <dbReference type="SAM" id="Phobius"/>
    </source>
</evidence>
<keyword evidence="7 12" id="KW-0418">Kinase</keyword>
<evidence type="ECO:0000313" key="12">
    <source>
        <dbReference type="EMBL" id="MFK2876842.1"/>
    </source>
</evidence>
<evidence type="ECO:0000313" key="13">
    <source>
        <dbReference type="Proteomes" id="UP001620339"/>
    </source>
</evidence>
<keyword evidence="6 10" id="KW-0812">Transmembrane</keyword>
<gene>
    <name evidence="12" type="ORF">ISP25_07170</name>
</gene>
<dbReference type="SMART" id="SM00387">
    <property type="entry name" value="HATPase_c"/>
    <property type="match status" value="1"/>
</dbReference>
<dbReference type="EMBL" id="JADIKK010000008">
    <property type="protein sequence ID" value="MFK2876842.1"/>
    <property type="molecule type" value="Genomic_DNA"/>
</dbReference>
<evidence type="ECO:0000256" key="6">
    <source>
        <dbReference type="ARBA" id="ARBA00022692"/>
    </source>
</evidence>
<name>A0ABW8J432_9GAMM</name>
<dbReference type="InterPro" id="IPR004358">
    <property type="entry name" value="Sig_transdc_His_kin-like_C"/>
</dbReference>
<evidence type="ECO:0000256" key="4">
    <source>
        <dbReference type="ARBA" id="ARBA00022553"/>
    </source>
</evidence>
<dbReference type="RefSeq" id="WP_192154619.1">
    <property type="nucleotide sequence ID" value="NZ_JADIKK010000008.1"/>
</dbReference>
<reference evidence="12 13" key="1">
    <citation type="submission" date="2020-10" db="EMBL/GenBank/DDBJ databases">
        <title>Phylogeny of dyella-like bacteria.</title>
        <authorList>
            <person name="Fu J."/>
        </authorList>
    </citation>
    <scope>NUCLEOTIDE SEQUENCE [LARGE SCALE GENOMIC DNA]</scope>
    <source>
        <strain evidence="12 13">KACC 19113</strain>
    </source>
</reference>
<evidence type="ECO:0000256" key="3">
    <source>
        <dbReference type="ARBA" id="ARBA00012438"/>
    </source>
</evidence>
<keyword evidence="13" id="KW-1185">Reference proteome</keyword>
<comment type="subcellular location">
    <subcellularLocation>
        <location evidence="2">Membrane</location>
    </subcellularLocation>
</comment>
<dbReference type="InterPro" id="IPR036890">
    <property type="entry name" value="HATPase_C_sf"/>
</dbReference>
<feature type="transmembrane region" description="Helical" evidence="10">
    <location>
        <begin position="164"/>
        <end position="187"/>
    </location>
</feature>
<dbReference type="PANTHER" id="PTHR45436:SF1">
    <property type="entry name" value="SENSOR PROTEIN QSEC"/>
    <property type="match status" value="1"/>
</dbReference>
<evidence type="ECO:0000256" key="5">
    <source>
        <dbReference type="ARBA" id="ARBA00022679"/>
    </source>
</evidence>
<organism evidence="12 13">
    <name type="scientific">Rhodanobacter hydrolyticus</name>
    <dbReference type="NCBI Taxonomy" id="2250595"/>
    <lineage>
        <taxon>Bacteria</taxon>
        <taxon>Pseudomonadati</taxon>
        <taxon>Pseudomonadota</taxon>
        <taxon>Gammaproteobacteria</taxon>
        <taxon>Lysobacterales</taxon>
        <taxon>Rhodanobacteraceae</taxon>
        <taxon>Rhodanobacter</taxon>
    </lineage>
</organism>
<dbReference type="InterPro" id="IPR013727">
    <property type="entry name" value="2CSK_N"/>
</dbReference>
<dbReference type="CDD" id="cd00082">
    <property type="entry name" value="HisKA"/>
    <property type="match status" value="1"/>
</dbReference>
<dbReference type="PRINTS" id="PR00344">
    <property type="entry name" value="BCTRLSENSOR"/>
</dbReference>
<dbReference type="InterPro" id="IPR036097">
    <property type="entry name" value="HisK_dim/P_sf"/>
</dbReference>
<dbReference type="EC" id="2.7.13.3" evidence="3"/>